<evidence type="ECO:0000256" key="3">
    <source>
        <dbReference type="ARBA" id="ARBA00022989"/>
    </source>
</evidence>
<evidence type="ECO:0000256" key="4">
    <source>
        <dbReference type="ARBA" id="ARBA00023136"/>
    </source>
</evidence>
<keyword evidence="2" id="KW-0812">Transmembrane</keyword>
<dbReference type="PANTHER" id="PTHR15407">
    <property type="entry name" value="FUKUTIN-RELATED"/>
    <property type="match status" value="1"/>
</dbReference>
<dbReference type="EMBL" id="LIAE01007252">
    <property type="protein sequence ID" value="PAV80555.1"/>
    <property type="molecule type" value="Genomic_DNA"/>
</dbReference>
<gene>
    <name evidence="5" type="ORF">WR25_11399</name>
</gene>
<comment type="subcellular location">
    <subcellularLocation>
        <location evidence="1">Membrane</location>
        <topology evidence="1">Single-pass membrane protein</topology>
    </subcellularLocation>
</comment>
<evidence type="ECO:0000313" key="6">
    <source>
        <dbReference type="Proteomes" id="UP000218231"/>
    </source>
</evidence>
<sequence>MENDSYEFTVVPKRYPHLYIDIFFMYYDEKTDSSWVGGMGTRGDKYRYDYPRYDPYCAADLKGHIFWVTCNPTKMLEVEYGPKWYEDHPTKKFVWNRSHKNVKPNGHWPKEMLKQILYVNNKN</sequence>
<dbReference type="STRING" id="2018661.A0A2A2L353"/>
<keyword evidence="6" id="KW-1185">Reference proteome</keyword>
<organism evidence="5 6">
    <name type="scientific">Diploscapter pachys</name>
    <dbReference type="NCBI Taxonomy" id="2018661"/>
    <lineage>
        <taxon>Eukaryota</taxon>
        <taxon>Metazoa</taxon>
        <taxon>Ecdysozoa</taxon>
        <taxon>Nematoda</taxon>
        <taxon>Chromadorea</taxon>
        <taxon>Rhabditida</taxon>
        <taxon>Rhabditina</taxon>
        <taxon>Rhabditomorpha</taxon>
        <taxon>Rhabditoidea</taxon>
        <taxon>Rhabditidae</taxon>
        <taxon>Diploscapter</taxon>
    </lineage>
</organism>
<accession>A0A2A2L353</accession>
<proteinExistence type="predicted"/>
<name>A0A2A2L353_9BILA</name>
<reference evidence="5 6" key="1">
    <citation type="journal article" date="2017" name="Curr. Biol.">
        <title>Genome architecture and evolution of a unichromosomal asexual nematode.</title>
        <authorList>
            <person name="Fradin H."/>
            <person name="Zegar C."/>
            <person name="Gutwein M."/>
            <person name="Lucas J."/>
            <person name="Kovtun M."/>
            <person name="Corcoran D."/>
            <person name="Baugh L.R."/>
            <person name="Kiontke K."/>
            <person name="Gunsalus K."/>
            <person name="Fitch D.H."/>
            <person name="Piano F."/>
        </authorList>
    </citation>
    <scope>NUCLEOTIDE SEQUENCE [LARGE SCALE GENOMIC DNA]</scope>
    <source>
        <strain evidence="5">PF1309</strain>
    </source>
</reference>
<dbReference type="AlphaFoldDB" id="A0A2A2L353"/>
<dbReference type="Proteomes" id="UP000218231">
    <property type="component" value="Unassembled WGS sequence"/>
</dbReference>
<dbReference type="PANTHER" id="PTHR15407:SF28">
    <property type="entry name" value="RIBITOL-5-PHOSPHATE TRANSFERASE FKTN"/>
    <property type="match status" value="1"/>
</dbReference>
<evidence type="ECO:0000256" key="1">
    <source>
        <dbReference type="ARBA" id="ARBA00004167"/>
    </source>
</evidence>
<evidence type="ECO:0000256" key="2">
    <source>
        <dbReference type="ARBA" id="ARBA00022692"/>
    </source>
</evidence>
<keyword evidence="3" id="KW-1133">Transmembrane helix</keyword>
<dbReference type="OrthoDB" id="5814167at2759"/>
<comment type="caution">
    <text evidence="5">The sequence shown here is derived from an EMBL/GenBank/DDBJ whole genome shotgun (WGS) entry which is preliminary data.</text>
</comment>
<protein>
    <submittedName>
        <fullName evidence="5">Uncharacterized protein</fullName>
    </submittedName>
</protein>
<evidence type="ECO:0000313" key="5">
    <source>
        <dbReference type="EMBL" id="PAV80555.1"/>
    </source>
</evidence>
<keyword evidence="4" id="KW-0472">Membrane</keyword>
<dbReference type="GO" id="GO:0016020">
    <property type="term" value="C:membrane"/>
    <property type="evidence" value="ECO:0007669"/>
    <property type="project" value="UniProtKB-SubCell"/>
</dbReference>
<dbReference type="InterPro" id="IPR009644">
    <property type="entry name" value="FKTN/MNN4/W02B3.4-1"/>
</dbReference>